<dbReference type="PANTHER" id="PTHR10792">
    <property type="entry name" value="60S RIBOSOMAL PROTEIN L24"/>
    <property type="match status" value="1"/>
</dbReference>
<evidence type="ECO:0000256" key="4">
    <source>
        <dbReference type="ARBA" id="ARBA00040612"/>
    </source>
</evidence>
<dbReference type="EMBL" id="FN653020">
    <property type="protein sequence ID" value="CBY23096.1"/>
    <property type="molecule type" value="Genomic_DNA"/>
</dbReference>
<evidence type="ECO:0000256" key="3">
    <source>
        <dbReference type="ARBA" id="ARBA00023274"/>
    </source>
</evidence>
<sequence length="157" mass="17422">MRAELCHFSGLKIHPGHGVSHCRADGKVIRMLNHKVASLYHAKKNPRKLRWTILYRRKNKKGISQEASVKRRVRRNVKATKAVGGLSYTEILNKKLQKPEIRQKQRENAIRAAKDKKKASEANKKAARSATVAKGKAAAPVAKQMKKGGAGKAGGKR</sequence>
<dbReference type="GO" id="GO:0022625">
    <property type="term" value="C:cytosolic large ribosomal subunit"/>
    <property type="evidence" value="ECO:0007669"/>
    <property type="project" value="TreeGrafter"/>
</dbReference>
<dbReference type="CDD" id="cd00472">
    <property type="entry name" value="Ribosomal_L24e_L24"/>
    <property type="match status" value="1"/>
</dbReference>
<keyword evidence="2" id="KW-0689">Ribosomal protein</keyword>
<dbReference type="GO" id="GO:0003729">
    <property type="term" value="F:mRNA binding"/>
    <property type="evidence" value="ECO:0007669"/>
    <property type="project" value="TreeGrafter"/>
</dbReference>
<dbReference type="Gene3D" id="2.30.170.20">
    <property type="entry name" value="Ribosomal protein L24e"/>
    <property type="match status" value="1"/>
</dbReference>
<dbReference type="GO" id="GO:0003735">
    <property type="term" value="F:structural constituent of ribosome"/>
    <property type="evidence" value="ECO:0007669"/>
    <property type="project" value="InterPro"/>
</dbReference>
<protein>
    <recommendedName>
        <fullName evidence="4">Large ribosomal subunit protein eL24</fullName>
    </recommendedName>
    <alternativeName>
        <fullName evidence="5">60S ribosomal protein L24</fullName>
    </alternativeName>
</protein>
<evidence type="ECO:0000256" key="6">
    <source>
        <dbReference type="SAM" id="MobiDB-lite"/>
    </source>
</evidence>
<dbReference type="InParanoid" id="E4WZZ8"/>
<evidence type="ECO:0000256" key="2">
    <source>
        <dbReference type="ARBA" id="ARBA00022980"/>
    </source>
</evidence>
<feature type="compositionally biased region" description="Gly residues" evidence="6">
    <location>
        <begin position="148"/>
        <end position="157"/>
    </location>
</feature>
<evidence type="ECO:0000259" key="7">
    <source>
        <dbReference type="Pfam" id="PF01246"/>
    </source>
</evidence>
<dbReference type="AlphaFoldDB" id="E4WZZ8"/>
<dbReference type="InterPro" id="IPR056366">
    <property type="entry name" value="Ribosomal_eL24"/>
</dbReference>
<dbReference type="PANTHER" id="PTHR10792:SF1">
    <property type="entry name" value="RIBOSOMAL PROTEIN L24"/>
    <property type="match status" value="1"/>
</dbReference>
<feature type="domain" description="Large ribosomal subunit protein eL24-related N-terminal" evidence="7">
    <location>
        <begin position="1"/>
        <end position="65"/>
    </location>
</feature>
<comment type="similarity">
    <text evidence="1">Belongs to the eukaryotic ribosomal protein eL24 family.</text>
</comment>
<evidence type="ECO:0000256" key="5">
    <source>
        <dbReference type="ARBA" id="ARBA00041213"/>
    </source>
</evidence>
<feature type="region of interest" description="Disordered" evidence="6">
    <location>
        <begin position="100"/>
        <end position="157"/>
    </location>
</feature>
<dbReference type="SUPFAM" id="SSF57716">
    <property type="entry name" value="Glucocorticoid receptor-like (DNA-binding domain)"/>
    <property type="match status" value="1"/>
</dbReference>
<dbReference type="InterPro" id="IPR000988">
    <property type="entry name" value="Ribosomal_eL24-rel_N"/>
</dbReference>
<feature type="compositionally biased region" description="Basic and acidic residues" evidence="6">
    <location>
        <begin position="100"/>
        <end position="124"/>
    </location>
</feature>
<name>E4WZZ8_OIKDI</name>
<evidence type="ECO:0000256" key="1">
    <source>
        <dbReference type="ARBA" id="ARBA00005647"/>
    </source>
</evidence>
<dbReference type="InterPro" id="IPR038630">
    <property type="entry name" value="L24e/L24_sf"/>
</dbReference>
<dbReference type="Pfam" id="PF01246">
    <property type="entry name" value="Ribosomal_L24e"/>
    <property type="match status" value="1"/>
</dbReference>
<proteinExistence type="inferred from homology"/>
<accession>E4WZZ8</accession>
<dbReference type="OrthoDB" id="1727108at2759"/>
<dbReference type="Proteomes" id="UP000001307">
    <property type="component" value="Unassembled WGS sequence"/>
</dbReference>
<gene>
    <name evidence="8" type="ORF">GSOID_T00015024001</name>
</gene>
<feature type="compositionally biased region" description="Low complexity" evidence="6">
    <location>
        <begin position="128"/>
        <end position="143"/>
    </location>
</feature>
<keyword evidence="3" id="KW-0687">Ribonucleoprotein</keyword>
<reference evidence="8" key="1">
    <citation type="journal article" date="2010" name="Science">
        <title>Plasticity of animal genome architecture unmasked by rapid evolution of a pelagic tunicate.</title>
        <authorList>
            <person name="Denoeud F."/>
            <person name="Henriet S."/>
            <person name="Mungpakdee S."/>
            <person name="Aury J.M."/>
            <person name="Da Silva C."/>
            <person name="Brinkmann H."/>
            <person name="Mikhaleva J."/>
            <person name="Olsen L.C."/>
            <person name="Jubin C."/>
            <person name="Canestro C."/>
            <person name="Bouquet J.M."/>
            <person name="Danks G."/>
            <person name="Poulain J."/>
            <person name="Campsteijn C."/>
            <person name="Adamski M."/>
            <person name="Cross I."/>
            <person name="Yadetie F."/>
            <person name="Muffato M."/>
            <person name="Louis A."/>
            <person name="Butcher S."/>
            <person name="Tsagkogeorga G."/>
            <person name="Konrad A."/>
            <person name="Singh S."/>
            <person name="Jensen M.F."/>
            <person name="Cong E.H."/>
            <person name="Eikeseth-Otteraa H."/>
            <person name="Noel B."/>
            <person name="Anthouard V."/>
            <person name="Porcel B.M."/>
            <person name="Kachouri-Lafond R."/>
            <person name="Nishino A."/>
            <person name="Ugolini M."/>
            <person name="Chourrout P."/>
            <person name="Nishida H."/>
            <person name="Aasland R."/>
            <person name="Huzurbazar S."/>
            <person name="Westhof E."/>
            <person name="Delsuc F."/>
            <person name="Lehrach H."/>
            <person name="Reinhardt R."/>
            <person name="Weissenbach J."/>
            <person name="Roy S.W."/>
            <person name="Artiguenave F."/>
            <person name="Postlethwait J.H."/>
            <person name="Manak J.R."/>
            <person name="Thompson E.M."/>
            <person name="Jaillon O."/>
            <person name="Du Pasquier L."/>
            <person name="Boudinot P."/>
            <person name="Liberles D.A."/>
            <person name="Volff J.N."/>
            <person name="Philippe H."/>
            <person name="Lenhard B."/>
            <person name="Roest Crollius H."/>
            <person name="Wincker P."/>
            <person name="Chourrout D."/>
        </authorList>
    </citation>
    <scope>NUCLEOTIDE SEQUENCE [LARGE SCALE GENOMIC DNA]</scope>
</reference>
<evidence type="ECO:0000313" key="9">
    <source>
        <dbReference type="Proteomes" id="UP000001307"/>
    </source>
</evidence>
<evidence type="ECO:0000313" key="8">
    <source>
        <dbReference type="EMBL" id="CBY23096.1"/>
    </source>
</evidence>
<dbReference type="FunCoup" id="E4WZZ8">
    <property type="interactions" value="572"/>
</dbReference>
<organism evidence="8">
    <name type="scientific">Oikopleura dioica</name>
    <name type="common">Tunicate</name>
    <dbReference type="NCBI Taxonomy" id="34765"/>
    <lineage>
        <taxon>Eukaryota</taxon>
        <taxon>Metazoa</taxon>
        <taxon>Chordata</taxon>
        <taxon>Tunicata</taxon>
        <taxon>Appendicularia</taxon>
        <taxon>Copelata</taxon>
        <taxon>Oikopleuridae</taxon>
        <taxon>Oikopleura</taxon>
    </lineage>
</organism>
<dbReference type="Gene3D" id="6.10.250.1270">
    <property type="match status" value="1"/>
</dbReference>
<keyword evidence="9" id="KW-1185">Reference proteome</keyword>
<dbReference type="GO" id="GO:0002181">
    <property type="term" value="P:cytoplasmic translation"/>
    <property type="evidence" value="ECO:0007669"/>
    <property type="project" value="TreeGrafter"/>
</dbReference>